<keyword evidence="10" id="KW-0732">Signal</keyword>
<dbReference type="PANTHER" id="PTHR33446">
    <property type="entry name" value="PROTEIN TONB-RELATED"/>
    <property type="match status" value="1"/>
</dbReference>
<dbReference type="Gene3D" id="2.20.110.10">
    <property type="entry name" value="Histone H3 K4-specific methyltransferase SET7/9 N-terminal domain"/>
    <property type="match status" value="1"/>
</dbReference>
<keyword evidence="6" id="KW-0812">Transmembrane</keyword>
<comment type="similarity">
    <text evidence="2">Belongs to the TonB family.</text>
</comment>
<dbReference type="NCBIfam" id="TIGR01352">
    <property type="entry name" value="tonB_Cterm"/>
    <property type="match status" value="1"/>
</dbReference>
<dbReference type="GO" id="GO:0098797">
    <property type="term" value="C:plasma membrane protein complex"/>
    <property type="evidence" value="ECO:0007669"/>
    <property type="project" value="TreeGrafter"/>
</dbReference>
<dbReference type="GO" id="GO:0055085">
    <property type="term" value="P:transmembrane transport"/>
    <property type="evidence" value="ECO:0007669"/>
    <property type="project" value="InterPro"/>
</dbReference>
<evidence type="ECO:0000256" key="6">
    <source>
        <dbReference type="ARBA" id="ARBA00022692"/>
    </source>
</evidence>
<evidence type="ECO:0000256" key="4">
    <source>
        <dbReference type="ARBA" id="ARBA00022475"/>
    </source>
</evidence>
<dbReference type="AlphaFoldDB" id="A0A926NLU6"/>
<evidence type="ECO:0000256" key="9">
    <source>
        <dbReference type="ARBA" id="ARBA00023136"/>
    </source>
</evidence>
<dbReference type="Proteomes" id="UP000619078">
    <property type="component" value="Unassembled WGS sequence"/>
</dbReference>
<evidence type="ECO:0000256" key="7">
    <source>
        <dbReference type="ARBA" id="ARBA00022927"/>
    </source>
</evidence>
<dbReference type="GO" id="GO:0015031">
    <property type="term" value="P:protein transport"/>
    <property type="evidence" value="ECO:0007669"/>
    <property type="project" value="UniProtKB-KW"/>
</dbReference>
<name>A0A926NLU6_9SPHI</name>
<evidence type="ECO:0000256" key="5">
    <source>
        <dbReference type="ARBA" id="ARBA00022519"/>
    </source>
</evidence>
<dbReference type="InterPro" id="IPR006260">
    <property type="entry name" value="TonB/TolA_C"/>
</dbReference>
<dbReference type="RefSeq" id="WP_191163319.1">
    <property type="nucleotide sequence ID" value="NZ_JACWMX010000004.1"/>
</dbReference>
<proteinExistence type="inferred from homology"/>
<dbReference type="PROSITE" id="PS52015">
    <property type="entry name" value="TONB_CTD"/>
    <property type="match status" value="1"/>
</dbReference>
<dbReference type="GO" id="GO:0031992">
    <property type="term" value="F:energy transducer activity"/>
    <property type="evidence" value="ECO:0007669"/>
    <property type="project" value="TreeGrafter"/>
</dbReference>
<keyword evidence="7" id="KW-0653">Protein transport</keyword>
<dbReference type="PANTHER" id="PTHR33446:SF2">
    <property type="entry name" value="PROTEIN TONB"/>
    <property type="match status" value="1"/>
</dbReference>
<evidence type="ECO:0000256" key="8">
    <source>
        <dbReference type="ARBA" id="ARBA00022989"/>
    </source>
</evidence>
<dbReference type="Gene3D" id="3.30.1150.10">
    <property type="match status" value="1"/>
</dbReference>
<sequence>MKRGLLLFALMIPIILFAQTQEVTKLDQFANNVEKYHVLEGNSDIKDGGYKAYNGGNLMIEGFYKDNLKDSVWKYYTFSGQVQLQGSFQNDKRVGIWTAYSRGQVQVQYNYTKNELLFFKPTPVDSLKMYPVIKGSDTVEMKLERCPVFLDGPNRLFLNLAKSIRYPVAARQANIQGDVVVAFTINTDGSLTNFKVKKGLGYGLDQEALKAVTSMEGKWLPGLSNGIPVTVQYLMPVKFALSNQVVYK</sequence>
<keyword evidence="5" id="KW-0997">Cell inner membrane</keyword>
<reference evidence="12" key="1">
    <citation type="submission" date="2020-09" db="EMBL/GenBank/DDBJ databases">
        <title>Novel species of Mucilaginibacter isolated from a glacier on the Tibetan Plateau.</title>
        <authorList>
            <person name="Liu Q."/>
            <person name="Xin Y.-H."/>
        </authorList>
    </citation>
    <scope>NUCLEOTIDE SEQUENCE</scope>
    <source>
        <strain evidence="12">ZB1P21</strain>
    </source>
</reference>
<feature type="chain" id="PRO_5037554252" evidence="10">
    <location>
        <begin position="19"/>
        <end position="248"/>
    </location>
</feature>
<evidence type="ECO:0000256" key="3">
    <source>
        <dbReference type="ARBA" id="ARBA00022448"/>
    </source>
</evidence>
<dbReference type="EMBL" id="JACWMX010000004">
    <property type="protein sequence ID" value="MBD1393576.1"/>
    <property type="molecule type" value="Genomic_DNA"/>
</dbReference>
<evidence type="ECO:0000313" key="13">
    <source>
        <dbReference type="Proteomes" id="UP000619078"/>
    </source>
</evidence>
<organism evidence="12 13">
    <name type="scientific">Mucilaginibacter glaciei</name>
    <dbReference type="NCBI Taxonomy" id="2772109"/>
    <lineage>
        <taxon>Bacteria</taxon>
        <taxon>Pseudomonadati</taxon>
        <taxon>Bacteroidota</taxon>
        <taxon>Sphingobacteriia</taxon>
        <taxon>Sphingobacteriales</taxon>
        <taxon>Sphingobacteriaceae</taxon>
        <taxon>Mucilaginibacter</taxon>
    </lineage>
</organism>
<comment type="caution">
    <text evidence="12">The sequence shown here is derived from an EMBL/GenBank/DDBJ whole genome shotgun (WGS) entry which is preliminary data.</text>
</comment>
<evidence type="ECO:0000259" key="11">
    <source>
        <dbReference type="PROSITE" id="PS52015"/>
    </source>
</evidence>
<accession>A0A926NLU6</accession>
<dbReference type="InterPro" id="IPR051045">
    <property type="entry name" value="TonB-dependent_transducer"/>
</dbReference>
<keyword evidence="4" id="KW-1003">Cell membrane</keyword>
<gene>
    <name evidence="12" type="ORF">IDJ76_10750</name>
</gene>
<keyword evidence="3" id="KW-0813">Transport</keyword>
<dbReference type="SUPFAM" id="SSF74653">
    <property type="entry name" value="TolA/TonB C-terminal domain"/>
    <property type="match status" value="1"/>
</dbReference>
<protein>
    <submittedName>
        <fullName evidence="12">TonB family protein</fullName>
    </submittedName>
</protein>
<keyword evidence="8" id="KW-1133">Transmembrane helix</keyword>
<feature type="signal peptide" evidence="10">
    <location>
        <begin position="1"/>
        <end position="18"/>
    </location>
</feature>
<dbReference type="SUPFAM" id="SSF82185">
    <property type="entry name" value="Histone H3 K4-specific methyltransferase SET7/9 N-terminal domain"/>
    <property type="match status" value="1"/>
</dbReference>
<evidence type="ECO:0000256" key="1">
    <source>
        <dbReference type="ARBA" id="ARBA00004383"/>
    </source>
</evidence>
<keyword evidence="13" id="KW-1185">Reference proteome</keyword>
<dbReference type="Pfam" id="PF03544">
    <property type="entry name" value="TonB_C"/>
    <property type="match status" value="1"/>
</dbReference>
<feature type="domain" description="TonB C-terminal" evidence="11">
    <location>
        <begin position="151"/>
        <end position="248"/>
    </location>
</feature>
<dbReference type="InterPro" id="IPR037682">
    <property type="entry name" value="TonB_C"/>
</dbReference>
<keyword evidence="9" id="KW-0472">Membrane</keyword>
<comment type="subcellular location">
    <subcellularLocation>
        <location evidence="1">Cell inner membrane</location>
        <topology evidence="1">Single-pass membrane protein</topology>
        <orientation evidence="1">Periplasmic side</orientation>
    </subcellularLocation>
</comment>
<evidence type="ECO:0000256" key="10">
    <source>
        <dbReference type="SAM" id="SignalP"/>
    </source>
</evidence>
<evidence type="ECO:0000256" key="2">
    <source>
        <dbReference type="ARBA" id="ARBA00006555"/>
    </source>
</evidence>
<evidence type="ECO:0000313" key="12">
    <source>
        <dbReference type="EMBL" id="MBD1393576.1"/>
    </source>
</evidence>